<gene>
    <name evidence="2" type="ORF">UY19_C0023G0001</name>
</gene>
<dbReference type="EMBL" id="LCPB01000023">
    <property type="protein sequence ID" value="KKU88896.1"/>
    <property type="molecule type" value="Genomic_DNA"/>
</dbReference>
<sequence length="28" mass="2855">MQRTSFIGLLATAAIAGVGGVFYVTPTL</sequence>
<proteinExistence type="predicted"/>
<name>A0A0G1U4A0_9BACT</name>
<feature type="transmembrane region" description="Helical" evidence="1">
    <location>
        <begin position="6"/>
        <end position="25"/>
    </location>
</feature>
<evidence type="ECO:0000313" key="2">
    <source>
        <dbReference type="EMBL" id="KKU88896.1"/>
    </source>
</evidence>
<comment type="caution">
    <text evidence="2">The sequence shown here is derived from an EMBL/GenBank/DDBJ whole genome shotgun (WGS) entry which is preliminary data.</text>
</comment>
<protein>
    <submittedName>
        <fullName evidence="2">Uncharacterized protein</fullName>
    </submittedName>
</protein>
<dbReference type="Proteomes" id="UP000033882">
    <property type="component" value="Unassembled WGS sequence"/>
</dbReference>
<dbReference type="AlphaFoldDB" id="A0A0G1U4A0"/>
<feature type="non-terminal residue" evidence="2">
    <location>
        <position position="28"/>
    </location>
</feature>
<keyword evidence="1" id="KW-1133">Transmembrane helix</keyword>
<organism evidence="2 3">
    <name type="scientific">Candidatus Wolfebacteria bacterium GW2011_GWA2_47_9b</name>
    <dbReference type="NCBI Taxonomy" id="1619005"/>
    <lineage>
        <taxon>Bacteria</taxon>
        <taxon>Candidatus Wolfeibacteriota</taxon>
    </lineage>
</organism>
<keyword evidence="1" id="KW-0472">Membrane</keyword>
<accession>A0A0G1U4A0</accession>
<evidence type="ECO:0000256" key="1">
    <source>
        <dbReference type="SAM" id="Phobius"/>
    </source>
</evidence>
<reference evidence="2 3" key="1">
    <citation type="journal article" date="2015" name="Nature">
        <title>rRNA introns, odd ribosomes, and small enigmatic genomes across a large radiation of phyla.</title>
        <authorList>
            <person name="Brown C.T."/>
            <person name="Hug L.A."/>
            <person name="Thomas B.C."/>
            <person name="Sharon I."/>
            <person name="Castelle C.J."/>
            <person name="Singh A."/>
            <person name="Wilkins M.J."/>
            <person name="Williams K.H."/>
            <person name="Banfield J.F."/>
        </authorList>
    </citation>
    <scope>NUCLEOTIDE SEQUENCE [LARGE SCALE GENOMIC DNA]</scope>
</reference>
<evidence type="ECO:0000313" key="3">
    <source>
        <dbReference type="Proteomes" id="UP000033882"/>
    </source>
</evidence>
<keyword evidence="1" id="KW-0812">Transmembrane</keyword>